<keyword evidence="6" id="KW-1133">Transmembrane helix</keyword>
<dbReference type="OrthoDB" id="3655479at2"/>
<feature type="transmembrane region" description="Helical" evidence="6">
    <location>
        <begin position="247"/>
        <end position="268"/>
    </location>
</feature>
<dbReference type="EMBL" id="OUNR01000001">
    <property type="protein sequence ID" value="SPP63663.1"/>
    <property type="molecule type" value="Genomic_DNA"/>
</dbReference>
<sequence>MNARASVRPVTLAVIVPVYNGGERFRASLDSIKRTDPQPDEIIVIGDGDTDGSSQYAEAAGVTLYRFPQPGGPGRARNLGASKAKSDLLFFIDADVTVPENVIRRAKEIFERDSEVAAMIGSYDDQPGESNFLSQYRNLLHHYVHQNGREEASTFWGACGAIRRDVFLAMGGFDETYLKPSIEDIELGYRLTRAGHTIRLCKSIQVKHWKRWMIGSMLQADFFQRAVPWTQLIHRHRGFVNDLNIGISGRVSVMLVFGFLGALVLAFWQPLGVAAAATMGLLLFMLNVRLYRFFLEKRGFGFAAQAIPWHWLYFLYSGVAFIVGTARHLVDRHWVGEKPASLLPSESVQPKSQVEKHG</sequence>
<name>A0A330L375_9BACT</name>
<evidence type="ECO:0000256" key="5">
    <source>
        <dbReference type="ARBA" id="ARBA00023136"/>
    </source>
</evidence>
<dbReference type="PANTHER" id="PTHR43646">
    <property type="entry name" value="GLYCOSYLTRANSFERASE"/>
    <property type="match status" value="1"/>
</dbReference>
<dbReference type="AlphaFoldDB" id="A0A330L375"/>
<feature type="transmembrane region" description="Helical" evidence="6">
    <location>
        <begin position="274"/>
        <end position="291"/>
    </location>
</feature>
<evidence type="ECO:0000256" key="1">
    <source>
        <dbReference type="ARBA" id="ARBA00004236"/>
    </source>
</evidence>
<gene>
    <name evidence="8" type="ORF">NITLEN_10749</name>
</gene>
<dbReference type="Proteomes" id="UP000248168">
    <property type="component" value="Unassembled WGS sequence"/>
</dbReference>
<evidence type="ECO:0000256" key="2">
    <source>
        <dbReference type="ARBA" id="ARBA00022475"/>
    </source>
</evidence>
<dbReference type="GO" id="GO:0005886">
    <property type="term" value="C:plasma membrane"/>
    <property type="evidence" value="ECO:0007669"/>
    <property type="project" value="UniProtKB-SubCell"/>
</dbReference>
<proteinExistence type="predicted"/>
<dbReference type="SUPFAM" id="SSF53448">
    <property type="entry name" value="Nucleotide-diphospho-sugar transferases"/>
    <property type="match status" value="1"/>
</dbReference>
<organism evidence="8 9">
    <name type="scientific">Nitrospira lenta</name>
    <dbReference type="NCBI Taxonomy" id="1436998"/>
    <lineage>
        <taxon>Bacteria</taxon>
        <taxon>Pseudomonadati</taxon>
        <taxon>Nitrospirota</taxon>
        <taxon>Nitrospiria</taxon>
        <taxon>Nitrospirales</taxon>
        <taxon>Nitrospiraceae</taxon>
        <taxon>Nitrospira</taxon>
    </lineage>
</organism>
<keyword evidence="6" id="KW-0812">Transmembrane</keyword>
<keyword evidence="2" id="KW-1003">Cell membrane</keyword>
<dbReference type="Gene3D" id="3.90.550.10">
    <property type="entry name" value="Spore Coat Polysaccharide Biosynthesis Protein SpsA, Chain A"/>
    <property type="match status" value="1"/>
</dbReference>
<evidence type="ECO:0000256" key="6">
    <source>
        <dbReference type="SAM" id="Phobius"/>
    </source>
</evidence>
<protein>
    <submittedName>
        <fullName evidence="8">Glycosyl transferase family 2</fullName>
    </submittedName>
</protein>
<dbReference type="GO" id="GO:0016757">
    <property type="term" value="F:glycosyltransferase activity"/>
    <property type="evidence" value="ECO:0007669"/>
    <property type="project" value="UniProtKB-KW"/>
</dbReference>
<comment type="subcellular location">
    <subcellularLocation>
        <location evidence="1">Cell membrane</location>
    </subcellularLocation>
</comment>
<evidence type="ECO:0000256" key="4">
    <source>
        <dbReference type="ARBA" id="ARBA00022679"/>
    </source>
</evidence>
<evidence type="ECO:0000256" key="3">
    <source>
        <dbReference type="ARBA" id="ARBA00022676"/>
    </source>
</evidence>
<accession>A0A330L375</accession>
<dbReference type="InterPro" id="IPR001173">
    <property type="entry name" value="Glyco_trans_2-like"/>
</dbReference>
<evidence type="ECO:0000313" key="8">
    <source>
        <dbReference type="EMBL" id="SPP63663.1"/>
    </source>
</evidence>
<keyword evidence="4 8" id="KW-0808">Transferase</keyword>
<evidence type="ECO:0000313" key="9">
    <source>
        <dbReference type="Proteomes" id="UP000248168"/>
    </source>
</evidence>
<evidence type="ECO:0000259" key="7">
    <source>
        <dbReference type="Pfam" id="PF00535"/>
    </source>
</evidence>
<keyword evidence="3" id="KW-0328">Glycosyltransferase</keyword>
<dbReference type="PANTHER" id="PTHR43646:SF2">
    <property type="entry name" value="GLYCOSYLTRANSFERASE 2-LIKE DOMAIN-CONTAINING PROTEIN"/>
    <property type="match status" value="1"/>
</dbReference>
<dbReference type="InParanoid" id="A0A330L375"/>
<dbReference type="InterPro" id="IPR029044">
    <property type="entry name" value="Nucleotide-diphossugar_trans"/>
</dbReference>
<feature type="transmembrane region" description="Helical" evidence="6">
    <location>
        <begin position="311"/>
        <end position="330"/>
    </location>
</feature>
<keyword evidence="9" id="KW-1185">Reference proteome</keyword>
<dbReference type="RefSeq" id="WP_121988160.1">
    <property type="nucleotide sequence ID" value="NZ_OUNR01000001.1"/>
</dbReference>
<dbReference type="CDD" id="cd06423">
    <property type="entry name" value="CESA_like"/>
    <property type="match status" value="1"/>
</dbReference>
<dbReference type="Pfam" id="PF00535">
    <property type="entry name" value="Glycos_transf_2"/>
    <property type="match status" value="1"/>
</dbReference>
<keyword evidence="5 6" id="KW-0472">Membrane</keyword>
<reference evidence="9" key="1">
    <citation type="submission" date="2018-04" db="EMBL/GenBank/DDBJ databases">
        <authorList>
            <person name="Lucker S."/>
            <person name="Sakoula D."/>
        </authorList>
    </citation>
    <scope>NUCLEOTIDE SEQUENCE [LARGE SCALE GENOMIC DNA]</scope>
</reference>
<feature type="domain" description="Glycosyltransferase 2-like" evidence="7">
    <location>
        <begin position="14"/>
        <end position="167"/>
    </location>
</feature>